<dbReference type="Proteomes" id="UP000192247">
    <property type="component" value="Unassembled WGS sequence"/>
</dbReference>
<comment type="caution">
    <text evidence="1">The sequence shown here is derived from an EMBL/GenBank/DDBJ whole genome shotgun (WGS) entry which is preliminary data.</text>
</comment>
<proteinExistence type="predicted"/>
<evidence type="ECO:0000313" key="1">
    <source>
        <dbReference type="EMBL" id="OQR71185.1"/>
    </source>
</evidence>
<protein>
    <submittedName>
        <fullName evidence="1">Uncharacterized protein</fullName>
    </submittedName>
</protein>
<gene>
    <name evidence="1" type="ORF">BIW11_04019</name>
</gene>
<dbReference type="EMBL" id="MNPL01015213">
    <property type="protein sequence ID" value="OQR71185.1"/>
    <property type="molecule type" value="Genomic_DNA"/>
</dbReference>
<dbReference type="InParanoid" id="A0A1V9XCA3"/>
<accession>A0A1V9XCA3</accession>
<name>A0A1V9XCA3_9ACAR</name>
<keyword evidence="2" id="KW-1185">Reference proteome</keyword>
<dbReference type="AlphaFoldDB" id="A0A1V9XCA3"/>
<reference evidence="1 2" key="1">
    <citation type="journal article" date="2017" name="Gigascience">
        <title>Draft genome of the honey bee ectoparasitic mite, Tropilaelaps mercedesae, is shaped by the parasitic life history.</title>
        <authorList>
            <person name="Dong X."/>
            <person name="Armstrong S.D."/>
            <person name="Xia D."/>
            <person name="Makepeace B.L."/>
            <person name="Darby A.C."/>
            <person name="Kadowaki T."/>
        </authorList>
    </citation>
    <scope>NUCLEOTIDE SEQUENCE [LARGE SCALE GENOMIC DNA]</scope>
    <source>
        <strain evidence="1">Wuxi-XJTLU</strain>
    </source>
</reference>
<evidence type="ECO:0000313" key="2">
    <source>
        <dbReference type="Proteomes" id="UP000192247"/>
    </source>
</evidence>
<organism evidence="1 2">
    <name type="scientific">Tropilaelaps mercedesae</name>
    <dbReference type="NCBI Taxonomy" id="418985"/>
    <lineage>
        <taxon>Eukaryota</taxon>
        <taxon>Metazoa</taxon>
        <taxon>Ecdysozoa</taxon>
        <taxon>Arthropoda</taxon>
        <taxon>Chelicerata</taxon>
        <taxon>Arachnida</taxon>
        <taxon>Acari</taxon>
        <taxon>Parasitiformes</taxon>
        <taxon>Mesostigmata</taxon>
        <taxon>Gamasina</taxon>
        <taxon>Dermanyssoidea</taxon>
        <taxon>Laelapidae</taxon>
        <taxon>Tropilaelaps</taxon>
    </lineage>
</organism>
<sequence>MSFFTELSLTHLPLAALFSHDLRRIFTASRAPSELSRGVGLVPTAILFVFCFDASTPGSLGHAALSVGASTKRNPASNSDRTPVTSVRLFNFSRPRY</sequence>